<dbReference type="SUPFAM" id="SSF55909">
    <property type="entry name" value="Pentein"/>
    <property type="match status" value="1"/>
</dbReference>
<dbReference type="RefSeq" id="WP_154532628.1">
    <property type="nucleotide sequence ID" value="NZ_JAQXTV010000025.1"/>
</dbReference>
<proteinExistence type="predicted"/>
<comment type="caution">
    <text evidence="1">The sequence shown here is derived from an EMBL/GenBank/DDBJ whole genome shotgun (WGS) entry which is preliminary data.</text>
</comment>
<dbReference type="Pfam" id="PF02274">
    <property type="entry name" value="ADI"/>
    <property type="match status" value="1"/>
</dbReference>
<gene>
    <name evidence="1" type="ORF">FYJ33_14755</name>
</gene>
<dbReference type="GO" id="GO:0019546">
    <property type="term" value="P:L-arginine deiminase pathway"/>
    <property type="evidence" value="ECO:0007669"/>
    <property type="project" value="TreeGrafter"/>
</dbReference>
<evidence type="ECO:0000313" key="2">
    <source>
        <dbReference type="Proteomes" id="UP000460287"/>
    </source>
</evidence>
<dbReference type="Proteomes" id="UP000460287">
    <property type="component" value="Unassembled WGS sequence"/>
</dbReference>
<sequence length="184" mass="21204">MQKKERQIETPYIKEFSEKHHFKLYEMENNIEGGDVLHHNDVIFVGLSSRTKLAAIDELKAAFSKFKISAEVIPISFDTTKPHLDCVFNTLDKDHGVICPYVFNYQDIRKYVPNLYEITKTDADNFGTNFVNLGNKKVLCSNMNVADMLNNEGCDVQYIDYSEINKNEGSLGCSILYLNRNRKF</sequence>
<organism evidence="1 2">
    <name type="scientific">Inconstantimicrobium porci</name>
    <dbReference type="NCBI Taxonomy" id="2652291"/>
    <lineage>
        <taxon>Bacteria</taxon>
        <taxon>Bacillati</taxon>
        <taxon>Bacillota</taxon>
        <taxon>Clostridia</taxon>
        <taxon>Eubacteriales</taxon>
        <taxon>Clostridiaceae</taxon>
        <taxon>Inconstantimicrobium</taxon>
    </lineage>
</organism>
<evidence type="ECO:0000313" key="1">
    <source>
        <dbReference type="EMBL" id="MSR92591.1"/>
    </source>
</evidence>
<reference evidence="1 2" key="1">
    <citation type="submission" date="2019-08" db="EMBL/GenBank/DDBJ databases">
        <title>In-depth cultivation of the pig gut microbiome towards novel bacterial diversity and tailored functional studies.</title>
        <authorList>
            <person name="Wylensek D."/>
            <person name="Hitch T.C.A."/>
            <person name="Clavel T."/>
        </authorList>
    </citation>
    <scope>NUCLEOTIDE SEQUENCE [LARGE SCALE GENOMIC DNA]</scope>
    <source>
        <strain evidence="1 2">WCA-383-APC-5B</strain>
    </source>
</reference>
<dbReference type="EMBL" id="VULX01000038">
    <property type="protein sequence ID" value="MSR92591.1"/>
    <property type="molecule type" value="Genomic_DNA"/>
</dbReference>
<protein>
    <recommendedName>
        <fullName evidence="3">Dimethylargininase</fullName>
    </recommendedName>
</protein>
<dbReference type="GO" id="GO:0016990">
    <property type="term" value="F:arginine deiminase activity"/>
    <property type="evidence" value="ECO:0007669"/>
    <property type="project" value="TreeGrafter"/>
</dbReference>
<dbReference type="PANTHER" id="PTHR47271">
    <property type="entry name" value="ARGININE DEIMINASE"/>
    <property type="match status" value="1"/>
</dbReference>
<evidence type="ECO:0008006" key="3">
    <source>
        <dbReference type="Google" id="ProtNLM"/>
    </source>
</evidence>
<name>A0A7X2N0P6_9CLOT</name>
<accession>A0A7X2N0P6</accession>
<dbReference type="PANTHER" id="PTHR47271:SF2">
    <property type="entry name" value="ARGININE DEIMINASE"/>
    <property type="match status" value="1"/>
</dbReference>
<dbReference type="Gene3D" id="3.75.10.10">
    <property type="entry name" value="L-arginine/glycine Amidinotransferase, Chain A"/>
    <property type="match status" value="1"/>
</dbReference>
<keyword evidence="2" id="KW-1185">Reference proteome</keyword>
<dbReference type="AlphaFoldDB" id="A0A7X2N0P6"/>